<dbReference type="SUPFAM" id="SSF46785">
    <property type="entry name" value="Winged helix' DNA-binding domain"/>
    <property type="match status" value="1"/>
</dbReference>
<dbReference type="Pfam" id="PF01325">
    <property type="entry name" value="Fe_dep_repress"/>
    <property type="match status" value="1"/>
</dbReference>
<evidence type="ECO:0000259" key="14">
    <source>
        <dbReference type="PROSITE" id="PS50944"/>
    </source>
</evidence>
<dbReference type="InterPro" id="IPR036390">
    <property type="entry name" value="WH_DNA-bd_sf"/>
</dbReference>
<keyword evidence="5" id="KW-0963">Cytoplasm</keyword>
<proteinExistence type="inferred from homology"/>
<dbReference type="SUPFAM" id="SSF47979">
    <property type="entry name" value="Iron-dependent repressor protein, dimerization domain"/>
    <property type="match status" value="1"/>
</dbReference>
<reference evidence="15 16" key="1">
    <citation type="submission" date="2018-12" db="EMBL/GenBank/DDBJ databases">
        <authorList>
            <consortium name="Pathogen Informatics"/>
        </authorList>
    </citation>
    <scope>NUCLEOTIDE SEQUENCE [LARGE SCALE GENOMIC DNA]</scope>
    <source>
        <strain evidence="15 16">NCTC13489</strain>
    </source>
</reference>
<keyword evidence="8" id="KW-0238">DNA-binding</keyword>
<accession>A0A448NSJ2</accession>
<evidence type="ECO:0000313" key="15">
    <source>
        <dbReference type="EMBL" id="VEI00137.1"/>
    </source>
</evidence>
<keyword evidence="11" id="KW-0464">Manganese</keyword>
<keyword evidence="6" id="KW-0678">Repressor</keyword>
<comment type="subcellular location">
    <subcellularLocation>
        <location evidence="1">Cytoplasm</location>
    </subcellularLocation>
</comment>
<evidence type="ECO:0000256" key="10">
    <source>
        <dbReference type="ARBA" id="ARBA00023163"/>
    </source>
</evidence>
<dbReference type="InterPro" id="IPR036421">
    <property type="entry name" value="Fe_dep_repressor_sf"/>
</dbReference>
<dbReference type="KEGG" id="cant:NCTC13489_01966"/>
<comment type="function">
    <text evidence="12">In the presence of manganese, represses expression of mntH and mntS. Up-regulates expression of mntP.</text>
</comment>
<keyword evidence="7" id="KW-0805">Transcription regulation</keyword>
<dbReference type="GO" id="GO:0005737">
    <property type="term" value="C:cytoplasm"/>
    <property type="evidence" value="ECO:0007669"/>
    <property type="project" value="UniProtKB-SubCell"/>
</dbReference>
<organism evidence="15 16">
    <name type="scientific">Kaistella antarctica</name>
    <dbReference type="NCBI Taxonomy" id="266748"/>
    <lineage>
        <taxon>Bacteria</taxon>
        <taxon>Pseudomonadati</taxon>
        <taxon>Bacteroidota</taxon>
        <taxon>Flavobacteriia</taxon>
        <taxon>Flavobacteriales</taxon>
        <taxon>Weeksellaceae</taxon>
        <taxon>Chryseobacterium group</taxon>
        <taxon>Kaistella</taxon>
    </lineage>
</organism>
<dbReference type="InterPro" id="IPR050536">
    <property type="entry name" value="DtxR_MntR_Metal-Reg"/>
</dbReference>
<evidence type="ECO:0000313" key="16">
    <source>
        <dbReference type="Proteomes" id="UP000270036"/>
    </source>
</evidence>
<dbReference type="PANTHER" id="PTHR33238">
    <property type="entry name" value="IRON (METAL) DEPENDENT REPRESSOR, DTXR FAMILY"/>
    <property type="match status" value="1"/>
</dbReference>
<evidence type="ECO:0000256" key="1">
    <source>
        <dbReference type="ARBA" id="ARBA00004496"/>
    </source>
</evidence>
<dbReference type="InterPro" id="IPR038157">
    <property type="entry name" value="FeoA_core_dom"/>
</dbReference>
<evidence type="ECO:0000256" key="11">
    <source>
        <dbReference type="ARBA" id="ARBA00023211"/>
    </source>
</evidence>
<protein>
    <recommendedName>
        <fullName evidence="4">Transcriptional regulator MntR</fullName>
    </recommendedName>
    <alternativeName>
        <fullName evidence="13">Manganese transport regulator</fullName>
    </alternativeName>
</protein>
<dbReference type="InterPro" id="IPR022689">
    <property type="entry name" value="Iron_dep_repressor"/>
</dbReference>
<evidence type="ECO:0000256" key="4">
    <source>
        <dbReference type="ARBA" id="ARBA00022386"/>
    </source>
</evidence>
<dbReference type="PANTHER" id="PTHR33238:SF11">
    <property type="entry name" value="TRANSCRIPTIONAL REGULATOR MNTR"/>
    <property type="match status" value="1"/>
</dbReference>
<dbReference type="GO" id="GO:0003677">
    <property type="term" value="F:DNA binding"/>
    <property type="evidence" value="ECO:0007669"/>
    <property type="project" value="UniProtKB-KW"/>
</dbReference>
<dbReference type="Pfam" id="PF02742">
    <property type="entry name" value="Fe_dep_repr_C"/>
    <property type="match status" value="1"/>
</dbReference>
<feature type="domain" description="HTH dtxR-type" evidence="14">
    <location>
        <begin position="23"/>
        <end position="85"/>
    </location>
</feature>
<dbReference type="GO" id="GO:0046914">
    <property type="term" value="F:transition metal ion binding"/>
    <property type="evidence" value="ECO:0007669"/>
    <property type="project" value="InterPro"/>
</dbReference>
<evidence type="ECO:0000256" key="5">
    <source>
        <dbReference type="ARBA" id="ARBA00022490"/>
    </source>
</evidence>
<dbReference type="GO" id="GO:0003700">
    <property type="term" value="F:DNA-binding transcription factor activity"/>
    <property type="evidence" value="ECO:0007669"/>
    <property type="project" value="InterPro"/>
</dbReference>
<dbReference type="InterPro" id="IPR001367">
    <property type="entry name" value="Fe_dep_repressor"/>
</dbReference>
<dbReference type="Gene3D" id="1.10.10.10">
    <property type="entry name" value="Winged helix-like DNA-binding domain superfamily/Winged helix DNA-binding domain"/>
    <property type="match status" value="1"/>
</dbReference>
<comment type="subunit">
    <text evidence="3">Homodimer.</text>
</comment>
<dbReference type="GO" id="GO:0046983">
    <property type="term" value="F:protein dimerization activity"/>
    <property type="evidence" value="ECO:0007669"/>
    <property type="project" value="InterPro"/>
</dbReference>
<evidence type="ECO:0000256" key="8">
    <source>
        <dbReference type="ARBA" id="ARBA00023125"/>
    </source>
</evidence>
<dbReference type="InterPro" id="IPR007167">
    <property type="entry name" value="Fe-transptr_FeoA-like"/>
</dbReference>
<dbReference type="Gene3D" id="2.30.30.90">
    <property type="match status" value="1"/>
</dbReference>
<evidence type="ECO:0000256" key="9">
    <source>
        <dbReference type="ARBA" id="ARBA00023159"/>
    </source>
</evidence>
<keyword evidence="9" id="KW-0010">Activator</keyword>
<dbReference type="InterPro" id="IPR022687">
    <property type="entry name" value="HTH_DTXR"/>
</dbReference>
<evidence type="ECO:0000256" key="7">
    <source>
        <dbReference type="ARBA" id="ARBA00023015"/>
    </source>
</evidence>
<keyword evidence="10" id="KW-0804">Transcription</keyword>
<evidence type="ECO:0000256" key="6">
    <source>
        <dbReference type="ARBA" id="ARBA00022491"/>
    </source>
</evidence>
<evidence type="ECO:0000256" key="12">
    <source>
        <dbReference type="ARBA" id="ARBA00025185"/>
    </source>
</evidence>
<dbReference type="Gene3D" id="1.10.60.10">
    <property type="entry name" value="Iron dependent repressor, metal binding and dimerisation domain"/>
    <property type="match status" value="1"/>
</dbReference>
<dbReference type="STRING" id="266748.HY04_04770"/>
<evidence type="ECO:0000256" key="2">
    <source>
        <dbReference type="ARBA" id="ARBA00007871"/>
    </source>
</evidence>
<name>A0A448NSJ2_9FLAO</name>
<evidence type="ECO:0000256" key="13">
    <source>
        <dbReference type="ARBA" id="ARBA00032593"/>
    </source>
</evidence>
<dbReference type="Pfam" id="PF04023">
    <property type="entry name" value="FeoA"/>
    <property type="match status" value="1"/>
</dbReference>
<evidence type="ECO:0000256" key="3">
    <source>
        <dbReference type="ARBA" id="ARBA00011738"/>
    </source>
</evidence>
<dbReference type="AlphaFoldDB" id="A0A448NSJ2"/>
<gene>
    <name evidence="15" type="primary">ideR</name>
    <name evidence="15" type="ORF">NCTC13489_01966</name>
</gene>
<dbReference type="EMBL" id="LR134441">
    <property type="protein sequence ID" value="VEI00137.1"/>
    <property type="molecule type" value="Genomic_DNA"/>
</dbReference>
<dbReference type="InterPro" id="IPR036388">
    <property type="entry name" value="WH-like_DNA-bd_sf"/>
</dbReference>
<dbReference type="Proteomes" id="UP000270036">
    <property type="component" value="Chromosome"/>
</dbReference>
<dbReference type="PROSITE" id="PS50944">
    <property type="entry name" value="HTH_DTXR"/>
    <property type="match status" value="1"/>
</dbReference>
<dbReference type="SMART" id="SM00529">
    <property type="entry name" value="HTH_DTXR"/>
    <property type="match status" value="1"/>
</dbReference>
<comment type="similarity">
    <text evidence="2">Belongs to the DtxR/MntR family.</text>
</comment>
<sequence length="239" mass="27770">MLACNSLHAFILLDLRIQQSNFMISLTEENYLKAIFHLRNDDNTVTINELSKFLNVKMPSVNNMMKKFALKNWVIYETYKPLKVTFEGKKQAALIVRKHRLTEMFLVEKMNIGWENVHEIAEQLEHVHSDLFFDKMDEMLQHPKFDPHGEPIPDKEGNIIALDLQKLSSCKVGDQILFTSVTVSDDDFLTYLNSKELELGKKLEILEIEKYDQSMTILREDGCTITLSKMVCDKILVKL</sequence>